<name>A0A835DQX1_TETSI</name>
<dbReference type="AlphaFoldDB" id="A0A835DQX1"/>
<dbReference type="Proteomes" id="UP000655225">
    <property type="component" value="Unassembled WGS sequence"/>
</dbReference>
<accession>A0A835DQX1</accession>
<gene>
    <name evidence="1" type="ORF">HHK36_000347</name>
</gene>
<sequence length="61" mass="7169">MMVVVGVLMKIMMEEKMPMTLQWMTEEALQVLPQKVNYPHLRTVWLLIIWTISPSVIQKIA</sequence>
<dbReference type="EMBL" id="JABCRI010000001">
    <property type="protein sequence ID" value="KAF8412383.1"/>
    <property type="molecule type" value="Genomic_DNA"/>
</dbReference>
<evidence type="ECO:0000313" key="2">
    <source>
        <dbReference type="Proteomes" id="UP000655225"/>
    </source>
</evidence>
<protein>
    <submittedName>
        <fullName evidence="1">Uncharacterized protein</fullName>
    </submittedName>
</protein>
<proteinExistence type="predicted"/>
<keyword evidence="2" id="KW-1185">Reference proteome</keyword>
<reference evidence="1 2" key="1">
    <citation type="submission" date="2020-04" db="EMBL/GenBank/DDBJ databases">
        <title>Plant Genome Project.</title>
        <authorList>
            <person name="Zhang R.-G."/>
        </authorList>
    </citation>
    <scope>NUCLEOTIDE SEQUENCE [LARGE SCALE GENOMIC DNA]</scope>
    <source>
        <strain evidence="1">YNK0</strain>
        <tissue evidence="1">Leaf</tissue>
    </source>
</reference>
<comment type="caution">
    <text evidence="1">The sequence shown here is derived from an EMBL/GenBank/DDBJ whole genome shotgun (WGS) entry which is preliminary data.</text>
</comment>
<organism evidence="1 2">
    <name type="scientific">Tetracentron sinense</name>
    <name type="common">Spur-leaf</name>
    <dbReference type="NCBI Taxonomy" id="13715"/>
    <lineage>
        <taxon>Eukaryota</taxon>
        <taxon>Viridiplantae</taxon>
        <taxon>Streptophyta</taxon>
        <taxon>Embryophyta</taxon>
        <taxon>Tracheophyta</taxon>
        <taxon>Spermatophyta</taxon>
        <taxon>Magnoliopsida</taxon>
        <taxon>Trochodendrales</taxon>
        <taxon>Trochodendraceae</taxon>
        <taxon>Tetracentron</taxon>
    </lineage>
</organism>
<evidence type="ECO:0000313" key="1">
    <source>
        <dbReference type="EMBL" id="KAF8412383.1"/>
    </source>
</evidence>